<evidence type="ECO:0000259" key="2">
    <source>
        <dbReference type="PROSITE" id="PS50234"/>
    </source>
</evidence>
<dbReference type="SMART" id="SM00327">
    <property type="entry name" value="VWA"/>
    <property type="match status" value="1"/>
</dbReference>
<dbReference type="GeneID" id="116294250"/>
<dbReference type="InterPro" id="IPR002035">
    <property type="entry name" value="VWF_A"/>
</dbReference>
<gene>
    <name evidence="4" type="primary">LOC116294250</name>
</gene>
<dbReference type="RefSeq" id="XP_031557670.1">
    <property type="nucleotide sequence ID" value="XM_031701810.1"/>
</dbReference>
<feature type="signal peptide" evidence="1">
    <location>
        <begin position="1"/>
        <end position="25"/>
    </location>
</feature>
<dbReference type="KEGG" id="aten:116294250"/>
<keyword evidence="3" id="KW-1185">Reference proteome</keyword>
<dbReference type="PANTHER" id="PTHR24020:SF20">
    <property type="entry name" value="PH DOMAIN-CONTAINING PROTEIN"/>
    <property type="match status" value="1"/>
</dbReference>
<dbReference type="InParanoid" id="A0A6P8HYC1"/>
<dbReference type="Pfam" id="PF00092">
    <property type="entry name" value="VWA"/>
    <property type="match status" value="1"/>
</dbReference>
<dbReference type="SUPFAM" id="SSF53300">
    <property type="entry name" value="vWA-like"/>
    <property type="match status" value="1"/>
</dbReference>
<dbReference type="PANTHER" id="PTHR24020">
    <property type="entry name" value="COLLAGEN ALPHA"/>
    <property type="match status" value="1"/>
</dbReference>
<dbReference type="InterPro" id="IPR036465">
    <property type="entry name" value="vWFA_dom_sf"/>
</dbReference>
<feature type="chain" id="PRO_5027917335" evidence="1">
    <location>
        <begin position="26"/>
        <end position="245"/>
    </location>
</feature>
<evidence type="ECO:0000256" key="1">
    <source>
        <dbReference type="SAM" id="SignalP"/>
    </source>
</evidence>
<protein>
    <submittedName>
        <fullName evidence="4">Integrin alpha-X-like</fullName>
    </submittedName>
</protein>
<proteinExistence type="predicted"/>
<evidence type="ECO:0000313" key="4">
    <source>
        <dbReference type="RefSeq" id="XP_031557670.1"/>
    </source>
</evidence>
<organism evidence="3 4">
    <name type="scientific">Actinia tenebrosa</name>
    <name type="common">Australian red waratah sea anemone</name>
    <dbReference type="NCBI Taxonomy" id="6105"/>
    <lineage>
        <taxon>Eukaryota</taxon>
        <taxon>Metazoa</taxon>
        <taxon>Cnidaria</taxon>
        <taxon>Anthozoa</taxon>
        <taxon>Hexacorallia</taxon>
        <taxon>Actiniaria</taxon>
        <taxon>Actiniidae</taxon>
        <taxon>Actinia</taxon>
    </lineage>
</organism>
<name>A0A6P8HYC1_ACTTE</name>
<reference evidence="4" key="1">
    <citation type="submission" date="2025-08" db="UniProtKB">
        <authorList>
            <consortium name="RefSeq"/>
        </authorList>
    </citation>
    <scope>IDENTIFICATION</scope>
    <source>
        <tissue evidence="4">Tentacle</tissue>
    </source>
</reference>
<dbReference type="CDD" id="cd00198">
    <property type="entry name" value="vWFA"/>
    <property type="match status" value="1"/>
</dbReference>
<keyword evidence="1" id="KW-0732">Signal</keyword>
<dbReference type="PROSITE" id="PS50234">
    <property type="entry name" value="VWFA"/>
    <property type="match status" value="1"/>
</dbReference>
<sequence>MALKSFTAWWLYIFMIARFLMTVQAQPKGFASEETTGLRLTEQAEKVDEAEHAHRLKRQLIQKVLLYNIIYVVDSSSSMKDVDFRHAIEAIRLLTAKARPNTRYAAVIFATHAQVISTFTTPAEIVRKLRAVKRLRGGTNSYAALKACSELLRNSSSGLNPKALNRIVMITDGLFNMNKLDSIKQAFQLKLNDTDIFVIAVGRYLYGAPAISSLASTQESHVFRVKSMKGLVDVIKWNPYTNPWG</sequence>
<dbReference type="OrthoDB" id="5964581at2759"/>
<dbReference type="InterPro" id="IPR050525">
    <property type="entry name" value="ECM_Assembly_Org"/>
</dbReference>
<dbReference type="Proteomes" id="UP000515163">
    <property type="component" value="Unplaced"/>
</dbReference>
<dbReference type="AlphaFoldDB" id="A0A6P8HYC1"/>
<feature type="domain" description="VWFA" evidence="2">
    <location>
        <begin position="68"/>
        <end position="238"/>
    </location>
</feature>
<evidence type="ECO:0000313" key="3">
    <source>
        <dbReference type="Proteomes" id="UP000515163"/>
    </source>
</evidence>
<dbReference type="Gene3D" id="3.40.50.410">
    <property type="entry name" value="von Willebrand factor, type A domain"/>
    <property type="match status" value="1"/>
</dbReference>
<accession>A0A6P8HYC1</accession>